<dbReference type="PANTHER" id="PTHR30474:SF2">
    <property type="entry name" value="PEPTIDOGLYCAN GLYCOSYLTRANSFERASE FTSW-RELATED"/>
    <property type="match status" value="1"/>
</dbReference>
<evidence type="ECO:0000256" key="10">
    <source>
        <dbReference type="ARBA" id="ARBA00033270"/>
    </source>
</evidence>
<keyword evidence="17" id="KW-0131">Cell cycle</keyword>
<dbReference type="AlphaFoldDB" id="A0A288QWH2"/>
<evidence type="ECO:0000256" key="4">
    <source>
        <dbReference type="ARBA" id="ARBA00022692"/>
    </source>
</evidence>
<evidence type="ECO:0000256" key="16">
    <source>
        <dbReference type="ARBA" id="ARBA00049966"/>
    </source>
</evidence>
<gene>
    <name evidence="17" type="ORF">DFP99_0153</name>
</gene>
<dbReference type="GO" id="GO:0051301">
    <property type="term" value="P:cell division"/>
    <property type="evidence" value="ECO:0007669"/>
    <property type="project" value="UniProtKB-KW"/>
</dbReference>
<keyword evidence="8" id="KW-0472">Membrane</keyword>
<evidence type="ECO:0000256" key="9">
    <source>
        <dbReference type="ARBA" id="ARBA00032370"/>
    </source>
</evidence>
<dbReference type="GeneID" id="94545729"/>
<evidence type="ECO:0000313" key="18">
    <source>
        <dbReference type="Proteomes" id="UP000254912"/>
    </source>
</evidence>
<protein>
    <recommendedName>
        <fullName evidence="12">Probable peptidoglycan glycosyltransferase FtsW</fullName>
        <ecNumber evidence="14">2.4.99.28</ecNumber>
    </recommendedName>
    <alternativeName>
        <fullName evidence="13">Cell division protein FtsW</fullName>
    </alternativeName>
    <alternativeName>
        <fullName evidence="10">Cell wall polymerase</fullName>
    </alternativeName>
    <alternativeName>
        <fullName evidence="9">Peptidoglycan polymerase</fullName>
    </alternativeName>
</protein>
<keyword evidence="2" id="KW-0328">Glycosyltransferase</keyword>
<dbReference type="GO" id="GO:0008955">
    <property type="term" value="F:peptidoglycan glycosyltransferase activity"/>
    <property type="evidence" value="ECO:0007669"/>
    <property type="project" value="UniProtKB-EC"/>
</dbReference>
<evidence type="ECO:0000256" key="1">
    <source>
        <dbReference type="ARBA" id="ARBA00004141"/>
    </source>
</evidence>
<keyword evidence="4" id="KW-0812">Transmembrane</keyword>
<evidence type="ECO:0000256" key="2">
    <source>
        <dbReference type="ARBA" id="ARBA00022676"/>
    </source>
</evidence>
<evidence type="ECO:0000256" key="15">
    <source>
        <dbReference type="ARBA" id="ARBA00049902"/>
    </source>
</evidence>
<dbReference type="Pfam" id="PF01098">
    <property type="entry name" value="FTSW_RODA_SPOVE"/>
    <property type="match status" value="1"/>
</dbReference>
<dbReference type="EMBL" id="QRAS01000001">
    <property type="protein sequence ID" value="RDL11735.1"/>
    <property type="molecule type" value="Genomic_DNA"/>
</dbReference>
<evidence type="ECO:0000256" key="5">
    <source>
        <dbReference type="ARBA" id="ARBA00022960"/>
    </source>
</evidence>
<comment type="caution">
    <text evidence="17">The sequence shown here is derived from an EMBL/GenBank/DDBJ whole genome shotgun (WGS) entry which is preliminary data.</text>
</comment>
<evidence type="ECO:0000256" key="11">
    <source>
        <dbReference type="ARBA" id="ARBA00038053"/>
    </source>
</evidence>
<dbReference type="KEGG" id="wso:WSWS_00524"/>
<evidence type="ECO:0000256" key="14">
    <source>
        <dbReference type="ARBA" id="ARBA00044770"/>
    </source>
</evidence>
<comment type="similarity">
    <text evidence="11">Belongs to the SEDS family. FtsW subfamily.</text>
</comment>
<keyword evidence="7" id="KW-1133">Transmembrane helix</keyword>
<dbReference type="EC" id="2.4.99.28" evidence="14"/>
<dbReference type="GO" id="GO:0005886">
    <property type="term" value="C:plasma membrane"/>
    <property type="evidence" value="ECO:0007669"/>
    <property type="project" value="TreeGrafter"/>
</dbReference>
<dbReference type="GO" id="GO:0032153">
    <property type="term" value="C:cell division site"/>
    <property type="evidence" value="ECO:0007669"/>
    <property type="project" value="TreeGrafter"/>
</dbReference>
<evidence type="ECO:0000256" key="8">
    <source>
        <dbReference type="ARBA" id="ARBA00023136"/>
    </source>
</evidence>
<dbReference type="GO" id="GO:0009252">
    <property type="term" value="P:peptidoglycan biosynthetic process"/>
    <property type="evidence" value="ECO:0007669"/>
    <property type="project" value="UniProtKB-KW"/>
</dbReference>
<comment type="catalytic activity">
    <reaction evidence="15">
        <text>[GlcNAc-(1-&gt;4)-Mur2Ac(oyl-L-Ala-gamma-D-Glu-L-Lys-D-Ala-D-Ala)](n)-di-trans,octa-cis-undecaprenyl diphosphate + beta-D-GlcNAc-(1-&gt;4)-Mur2Ac(oyl-L-Ala-gamma-D-Glu-L-Lys-D-Ala-D-Ala)-di-trans,octa-cis-undecaprenyl diphosphate = [GlcNAc-(1-&gt;4)-Mur2Ac(oyl-L-Ala-gamma-D-Glu-L-Lys-D-Ala-D-Ala)](n+1)-di-trans,octa-cis-undecaprenyl diphosphate + di-trans,octa-cis-undecaprenyl diphosphate + H(+)</text>
        <dbReference type="Rhea" id="RHEA:23708"/>
        <dbReference type="Rhea" id="RHEA-COMP:9602"/>
        <dbReference type="Rhea" id="RHEA-COMP:9603"/>
        <dbReference type="ChEBI" id="CHEBI:15378"/>
        <dbReference type="ChEBI" id="CHEBI:58405"/>
        <dbReference type="ChEBI" id="CHEBI:60033"/>
        <dbReference type="ChEBI" id="CHEBI:78435"/>
        <dbReference type="EC" id="2.4.99.28"/>
    </reaction>
</comment>
<dbReference type="GO" id="GO:0008360">
    <property type="term" value="P:regulation of cell shape"/>
    <property type="evidence" value="ECO:0007669"/>
    <property type="project" value="UniProtKB-KW"/>
</dbReference>
<accession>A0A288QWH2</accession>
<evidence type="ECO:0000313" key="17">
    <source>
        <dbReference type="EMBL" id="RDL11735.1"/>
    </source>
</evidence>
<keyword evidence="6" id="KW-0573">Peptidoglycan synthesis</keyword>
<name>A0A288QWH2_9LACO</name>
<evidence type="ECO:0000256" key="13">
    <source>
        <dbReference type="ARBA" id="ARBA00041418"/>
    </source>
</evidence>
<keyword evidence="3" id="KW-0808">Transferase</keyword>
<evidence type="ECO:0000256" key="7">
    <source>
        <dbReference type="ARBA" id="ARBA00022989"/>
    </source>
</evidence>
<evidence type="ECO:0000256" key="3">
    <source>
        <dbReference type="ARBA" id="ARBA00022679"/>
    </source>
</evidence>
<dbReference type="PANTHER" id="PTHR30474">
    <property type="entry name" value="CELL CYCLE PROTEIN"/>
    <property type="match status" value="1"/>
</dbReference>
<dbReference type="GO" id="GO:0015648">
    <property type="term" value="F:lipid-linked peptidoglycan transporter activity"/>
    <property type="evidence" value="ECO:0007669"/>
    <property type="project" value="TreeGrafter"/>
</dbReference>
<reference evidence="17 18" key="1">
    <citation type="submission" date="2018-07" db="EMBL/GenBank/DDBJ databases">
        <title>Genomic Encyclopedia of Type Strains, Phase III (KMG-III): the genomes of soil and plant-associated and newly described type strains.</title>
        <authorList>
            <person name="Whitman W."/>
        </authorList>
    </citation>
    <scope>NUCLEOTIDE SEQUENCE [LARGE SCALE GENOMIC DNA]</scope>
    <source>
        <strain evidence="17 18">CECT 7031</strain>
    </source>
</reference>
<proteinExistence type="inferred from homology"/>
<comment type="function">
    <text evidence="16">Peptidoglycan polymerase that is essential for cell division.</text>
</comment>
<dbReference type="InterPro" id="IPR001182">
    <property type="entry name" value="FtsW/RodA"/>
</dbReference>
<dbReference type="RefSeq" id="WP_164699420.1">
    <property type="nucleotide sequence ID" value="NZ_BJYO01000002.1"/>
</dbReference>
<keyword evidence="18" id="KW-1185">Reference proteome</keyword>
<sequence>MQVPNEQSKPKKHRGQRFFRGLDLPLITMILAMYGIGMVAVANATPITDDPTGTLFKQMGFDIVALAILVAIYRLPINFRSRGETFGWAGIGISLFLFFIAMFQPAINGAKGWIRLTGVSIQPVEFFKVALVLLFSSYFSSERSFYKQPPVYSAEVQGIVPKLRRFIHDPKFMLRDLLQFVTHVRKGPLLAFFIGEGFLFLFPDMGGILVTTGILAIIALSSGIFRNHLVKVVAIIALIATGYYWILPNFTHLVTSWMQPYQANRLTAFLDPWASADSSGTQIINSYYAMSNGGWFGRGLGDSLQKNGSLPEANTDFIMAIVGEEVGVIGVFVILAILLYIVFRIIYWSFQTKNMNFRLLLIGVAAYLMLQIIINLGGVTGTLPITGITFPFISAGGSSAVSLGMAMGVVLSVIRRIKEDNQEKNEGKE</sequence>
<dbReference type="Proteomes" id="UP000254912">
    <property type="component" value="Unassembled WGS sequence"/>
</dbReference>
<evidence type="ECO:0000256" key="12">
    <source>
        <dbReference type="ARBA" id="ARBA00041185"/>
    </source>
</evidence>
<evidence type="ECO:0000256" key="6">
    <source>
        <dbReference type="ARBA" id="ARBA00022984"/>
    </source>
</evidence>
<keyword evidence="5" id="KW-0133">Cell shape</keyword>
<comment type="subcellular location">
    <subcellularLocation>
        <location evidence="1">Membrane</location>
        <topology evidence="1">Multi-pass membrane protein</topology>
    </subcellularLocation>
</comment>
<keyword evidence="17" id="KW-0132">Cell division</keyword>
<organism evidence="17 18">
    <name type="scientific">Weissella soli</name>
    <dbReference type="NCBI Taxonomy" id="155866"/>
    <lineage>
        <taxon>Bacteria</taxon>
        <taxon>Bacillati</taxon>
        <taxon>Bacillota</taxon>
        <taxon>Bacilli</taxon>
        <taxon>Lactobacillales</taxon>
        <taxon>Lactobacillaceae</taxon>
        <taxon>Weissella</taxon>
    </lineage>
</organism>